<dbReference type="Proteomes" id="UP000252100">
    <property type="component" value="Chromosome"/>
</dbReference>
<organism evidence="13 14">
    <name type="scientific">Salicibibacter kimchii</name>
    <dbReference type="NCBI Taxonomy" id="2099786"/>
    <lineage>
        <taxon>Bacteria</taxon>
        <taxon>Bacillati</taxon>
        <taxon>Bacillota</taxon>
        <taxon>Bacilli</taxon>
        <taxon>Bacillales</taxon>
        <taxon>Bacillaceae</taxon>
        <taxon>Salicibibacter</taxon>
    </lineage>
</organism>
<dbReference type="PANTHER" id="PTHR22749">
    <property type="entry name" value="RIBOFLAVIN KINASE/FMN ADENYLYLTRANSFERASE"/>
    <property type="match status" value="1"/>
</dbReference>
<evidence type="ECO:0000313" key="14">
    <source>
        <dbReference type="Proteomes" id="UP000252100"/>
    </source>
</evidence>
<dbReference type="InterPro" id="IPR015864">
    <property type="entry name" value="FAD_synthase"/>
</dbReference>
<proteinExistence type="inferred from homology"/>
<evidence type="ECO:0000256" key="8">
    <source>
        <dbReference type="ARBA" id="ARBA00022741"/>
    </source>
</evidence>
<evidence type="ECO:0000256" key="4">
    <source>
        <dbReference type="ARBA" id="ARBA00022630"/>
    </source>
</evidence>
<comment type="pathway">
    <text evidence="1">Cofactor biosynthesis; FAD biosynthesis; FAD from FMN: step 1/1.</text>
</comment>
<evidence type="ECO:0000256" key="9">
    <source>
        <dbReference type="ARBA" id="ARBA00022827"/>
    </source>
</evidence>
<evidence type="ECO:0000256" key="2">
    <source>
        <dbReference type="ARBA" id="ARBA00010214"/>
    </source>
</evidence>
<dbReference type="InterPro" id="IPR023468">
    <property type="entry name" value="Riboflavin_kinase"/>
</dbReference>
<dbReference type="GO" id="GO:0006747">
    <property type="term" value="P:FAD biosynthetic process"/>
    <property type="evidence" value="ECO:0007669"/>
    <property type="project" value="UniProtKB-UniPathway"/>
</dbReference>
<comment type="similarity">
    <text evidence="2">Belongs to the RibF family.</text>
</comment>
<dbReference type="Pfam" id="PF06574">
    <property type="entry name" value="FAD_syn"/>
    <property type="match status" value="1"/>
</dbReference>
<dbReference type="PANTHER" id="PTHR22749:SF6">
    <property type="entry name" value="RIBOFLAVIN KINASE"/>
    <property type="match status" value="1"/>
</dbReference>
<dbReference type="KEGG" id="rue:DT065_14230"/>
<keyword evidence="9" id="KW-0274">FAD</keyword>
<dbReference type="RefSeq" id="WP_114374502.1">
    <property type="nucleotide sequence ID" value="NZ_CP031092.1"/>
</dbReference>
<evidence type="ECO:0000256" key="5">
    <source>
        <dbReference type="ARBA" id="ARBA00022643"/>
    </source>
</evidence>
<dbReference type="GO" id="GO:0009398">
    <property type="term" value="P:FMN biosynthetic process"/>
    <property type="evidence" value="ECO:0007669"/>
    <property type="project" value="TreeGrafter"/>
</dbReference>
<keyword evidence="14" id="KW-1185">Reference proteome</keyword>
<keyword evidence="4" id="KW-0285">Flavoprotein</keyword>
<comment type="catalytic activity">
    <reaction evidence="11">
        <text>FMN + ATP + H(+) = FAD + diphosphate</text>
        <dbReference type="Rhea" id="RHEA:17237"/>
        <dbReference type="ChEBI" id="CHEBI:15378"/>
        <dbReference type="ChEBI" id="CHEBI:30616"/>
        <dbReference type="ChEBI" id="CHEBI:33019"/>
        <dbReference type="ChEBI" id="CHEBI:57692"/>
        <dbReference type="ChEBI" id="CHEBI:58210"/>
        <dbReference type="EC" id="2.7.7.2"/>
    </reaction>
</comment>
<dbReference type="CDD" id="cd02064">
    <property type="entry name" value="FAD_synthetase_N"/>
    <property type="match status" value="1"/>
</dbReference>
<evidence type="ECO:0000256" key="6">
    <source>
        <dbReference type="ARBA" id="ARBA00022679"/>
    </source>
</evidence>
<evidence type="ECO:0000256" key="3">
    <source>
        <dbReference type="ARBA" id="ARBA00012393"/>
    </source>
</evidence>
<reference evidence="13 14" key="1">
    <citation type="journal article" date="2018" name="J. Microbiol.">
        <title>Salicibibacter kimchii gen. nov., sp. nov., a moderately halophilic and alkalitolerant bacterium in the family Bacillaceae, isolated from kimchi.</title>
        <authorList>
            <person name="Jang J.Y."/>
            <person name="Oh Y.J."/>
            <person name="Lim S.K."/>
            <person name="Park H.K."/>
            <person name="Lee C."/>
            <person name="Kim J.Y."/>
            <person name="Lee M.A."/>
            <person name="Choi H.J."/>
        </authorList>
    </citation>
    <scope>NUCLEOTIDE SEQUENCE [LARGE SCALE GENOMIC DNA]</scope>
    <source>
        <strain evidence="13 14">NKC1-1</strain>
    </source>
</reference>
<feature type="domain" description="FAD synthetase" evidence="12">
    <location>
        <begin position="16"/>
        <end position="169"/>
    </location>
</feature>
<evidence type="ECO:0000256" key="1">
    <source>
        <dbReference type="ARBA" id="ARBA00004726"/>
    </source>
</evidence>
<dbReference type="GO" id="GO:0003919">
    <property type="term" value="F:FMN adenylyltransferase activity"/>
    <property type="evidence" value="ECO:0007669"/>
    <property type="project" value="UniProtKB-EC"/>
</dbReference>
<dbReference type="NCBIfam" id="TIGR00125">
    <property type="entry name" value="cyt_tran_rel"/>
    <property type="match status" value="1"/>
</dbReference>
<dbReference type="InterPro" id="IPR004821">
    <property type="entry name" value="Cyt_trans-like"/>
</dbReference>
<evidence type="ECO:0000313" key="13">
    <source>
        <dbReference type="EMBL" id="AXF57041.1"/>
    </source>
</evidence>
<gene>
    <name evidence="13" type="ORF">DT065_14230</name>
</gene>
<dbReference type="GO" id="GO:0008531">
    <property type="term" value="F:riboflavin kinase activity"/>
    <property type="evidence" value="ECO:0007669"/>
    <property type="project" value="TreeGrafter"/>
</dbReference>
<sequence length="291" mass="32807">MKTINLNHPISNTFKENSEPCVMALGFFDGIHLGHRQIIKTAKSLADEKNVQLAVMTFFPHPSSVIKKGEQITTYLTPLAVKEKMFAKLGVDLLYVVDFNTEVAKIPHDAFVDEYLFGLKCRHAVAGFDYKYGFKGKGDMAQLNVDAVGRFGVTIVEKQEKHNKKISSTLLRDLISSGKVEDIPDYLGQRYECRGILHNKGKHHVLYIDPDYFLPCPGAYEVSLVNGSLVTKGVCEVSSSDRPGELNVRLFHDQSIANETPIHLHWESFIADYEMDPLHAQSRFDDMEVNM</sequence>
<keyword evidence="8" id="KW-0547">Nucleotide-binding</keyword>
<accession>A0A345C1G0</accession>
<dbReference type="FunFam" id="3.40.50.620:FF:000021">
    <property type="entry name" value="Riboflavin biosynthesis protein"/>
    <property type="match status" value="1"/>
</dbReference>
<keyword evidence="5" id="KW-0288">FMN</keyword>
<dbReference type="GO" id="GO:0005524">
    <property type="term" value="F:ATP binding"/>
    <property type="evidence" value="ECO:0007669"/>
    <property type="project" value="UniProtKB-KW"/>
</dbReference>
<evidence type="ECO:0000256" key="11">
    <source>
        <dbReference type="ARBA" id="ARBA00049494"/>
    </source>
</evidence>
<name>A0A345C1G0_9BACI</name>
<protein>
    <recommendedName>
        <fullName evidence="3">FAD synthase</fullName>
        <ecNumber evidence="3">2.7.7.2</ecNumber>
    </recommendedName>
</protein>
<dbReference type="SUPFAM" id="SSF52374">
    <property type="entry name" value="Nucleotidylyl transferase"/>
    <property type="match status" value="1"/>
</dbReference>
<dbReference type="OrthoDB" id="9803667at2"/>
<keyword evidence="6 13" id="KW-0808">Transferase</keyword>
<dbReference type="UniPathway" id="UPA00277">
    <property type="reaction ID" value="UER00407"/>
</dbReference>
<keyword evidence="7" id="KW-0548">Nucleotidyltransferase</keyword>
<dbReference type="GO" id="GO:0009231">
    <property type="term" value="P:riboflavin biosynthetic process"/>
    <property type="evidence" value="ECO:0007669"/>
    <property type="project" value="InterPro"/>
</dbReference>
<dbReference type="EMBL" id="CP031092">
    <property type="protein sequence ID" value="AXF57041.1"/>
    <property type="molecule type" value="Genomic_DNA"/>
</dbReference>
<keyword evidence="10" id="KW-0067">ATP-binding</keyword>
<evidence type="ECO:0000256" key="10">
    <source>
        <dbReference type="ARBA" id="ARBA00022840"/>
    </source>
</evidence>
<dbReference type="InterPro" id="IPR014729">
    <property type="entry name" value="Rossmann-like_a/b/a_fold"/>
</dbReference>
<dbReference type="EC" id="2.7.7.2" evidence="3"/>
<evidence type="ECO:0000256" key="7">
    <source>
        <dbReference type="ARBA" id="ARBA00022695"/>
    </source>
</evidence>
<dbReference type="Gene3D" id="3.40.50.620">
    <property type="entry name" value="HUPs"/>
    <property type="match status" value="1"/>
</dbReference>
<evidence type="ECO:0000259" key="12">
    <source>
        <dbReference type="Pfam" id="PF06574"/>
    </source>
</evidence>
<dbReference type="AlphaFoldDB" id="A0A345C1G0"/>